<evidence type="ECO:0000256" key="2">
    <source>
        <dbReference type="SAM" id="Phobius"/>
    </source>
</evidence>
<feature type="transmembrane region" description="Helical" evidence="2">
    <location>
        <begin position="113"/>
        <end position="132"/>
    </location>
</feature>
<dbReference type="EMBL" id="CP022098">
    <property type="protein sequence ID" value="ATB39186.1"/>
    <property type="molecule type" value="Genomic_DNA"/>
</dbReference>
<dbReference type="Proteomes" id="UP000217257">
    <property type="component" value="Chromosome"/>
</dbReference>
<dbReference type="AlphaFoldDB" id="A0A250J7M5"/>
<gene>
    <name evidence="3" type="ORF">CYFUS_004627</name>
</gene>
<evidence type="ECO:0000313" key="4">
    <source>
        <dbReference type="Proteomes" id="UP000217257"/>
    </source>
</evidence>
<protein>
    <recommendedName>
        <fullName evidence="5">DUF2335 domain-containing protein</fullName>
    </recommendedName>
</protein>
<proteinExistence type="predicted"/>
<evidence type="ECO:0008006" key="5">
    <source>
        <dbReference type="Google" id="ProtNLM"/>
    </source>
</evidence>
<evidence type="ECO:0000313" key="3">
    <source>
        <dbReference type="EMBL" id="ATB39186.1"/>
    </source>
</evidence>
<dbReference type="KEGG" id="cfus:CYFUS_004627"/>
<sequence length="135" mass="15295">MLLRTHSRPSPERQEVVRGGLSTNAPVIDPAPAERTPPPWSVMPTELLSRYQIQLTQRESEQELKLRLEEARRDGMQRRWQARTVLRLLAVMFIILFLLALGFALRGDAEQKRWAFGALSAILGSIPGVLIGRKV</sequence>
<evidence type="ECO:0000256" key="1">
    <source>
        <dbReference type="SAM" id="MobiDB-lite"/>
    </source>
</evidence>
<name>A0A250J7M5_9BACT</name>
<keyword evidence="2" id="KW-0472">Membrane</keyword>
<feature type="region of interest" description="Disordered" evidence="1">
    <location>
        <begin position="1"/>
        <end position="39"/>
    </location>
</feature>
<keyword evidence="2" id="KW-0812">Transmembrane</keyword>
<organism evidence="3 4">
    <name type="scientific">Cystobacter fuscus</name>
    <dbReference type="NCBI Taxonomy" id="43"/>
    <lineage>
        <taxon>Bacteria</taxon>
        <taxon>Pseudomonadati</taxon>
        <taxon>Myxococcota</taxon>
        <taxon>Myxococcia</taxon>
        <taxon>Myxococcales</taxon>
        <taxon>Cystobacterineae</taxon>
        <taxon>Archangiaceae</taxon>
        <taxon>Cystobacter</taxon>
    </lineage>
</organism>
<reference evidence="3 4" key="1">
    <citation type="submission" date="2017-06" db="EMBL/GenBank/DDBJ databases">
        <title>Sequencing and comparative analysis of myxobacterial genomes.</title>
        <authorList>
            <person name="Rupp O."/>
            <person name="Goesmann A."/>
            <person name="Sogaard-Andersen L."/>
        </authorList>
    </citation>
    <scope>NUCLEOTIDE SEQUENCE [LARGE SCALE GENOMIC DNA]</scope>
    <source>
        <strain evidence="3 4">DSM 52655</strain>
    </source>
</reference>
<feature type="transmembrane region" description="Helical" evidence="2">
    <location>
        <begin position="85"/>
        <end position="107"/>
    </location>
</feature>
<keyword evidence="2" id="KW-1133">Transmembrane helix</keyword>
<accession>A0A250J7M5</accession>